<dbReference type="RefSeq" id="WP_035058736.1">
    <property type="nucleotide sequence ID" value="NZ_AXCZ01000032.1"/>
</dbReference>
<proteinExistence type="predicted"/>
<dbReference type="Proteomes" id="UP000054314">
    <property type="component" value="Unassembled WGS sequence"/>
</dbReference>
<dbReference type="EMBL" id="AXCZ01000032">
    <property type="protein sequence ID" value="KGM13626.1"/>
    <property type="molecule type" value="Genomic_DNA"/>
</dbReference>
<organism evidence="2 3">
    <name type="scientific">Cellulomonas bogoriensis 69B4 = DSM 16987</name>
    <dbReference type="NCBI Taxonomy" id="1386082"/>
    <lineage>
        <taxon>Bacteria</taxon>
        <taxon>Bacillati</taxon>
        <taxon>Actinomycetota</taxon>
        <taxon>Actinomycetes</taxon>
        <taxon>Micrococcales</taxon>
        <taxon>Cellulomonadaceae</taxon>
        <taxon>Cellulomonas</taxon>
    </lineage>
</organism>
<evidence type="ECO:0008006" key="4">
    <source>
        <dbReference type="Google" id="ProtNLM"/>
    </source>
</evidence>
<gene>
    <name evidence="2" type="ORF">N869_12755</name>
</gene>
<keyword evidence="3" id="KW-1185">Reference proteome</keyword>
<keyword evidence="1" id="KW-0732">Signal</keyword>
<evidence type="ECO:0000313" key="2">
    <source>
        <dbReference type="EMBL" id="KGM13626.1"/>
    </source>
</evidence>
<feature type="chain" id="PRO_5038922762" description="Mucin" evidence="1">
    <location>
        <begin position="31"/>
        <end position="139"/>
    </location>
</feature>
<evidence type="ECO:0000256" key="1">
    <source>
        <dbReference type="SAM" id="SignalP"/>
    </source>
</evidence>
<comment type="caution">
    <text evidence="2">The sequence shown here is derived from an EMBL/GenBank/DDBJ whole genome shotgun (WGS) entry which is preliminary data.</text>
</comment>
<dbReference type="AlphaFoldDB" id="A0A0A0C0B9"/>
<accession>A0A0A0C0B9</accession>
<feature type="signal peptide" evidence="1">
    <location>
        <begin position="1"/>
        <end position="30"/>
    </location>
</feature>
<evidence type="ECO:0000313" key="3">
    <source>
        <dbReference type="Proteomes" id="UP000054314"/>
    </source>
</evidence>
<protein>
    <recommendedName>
        <fullName evidence="4">Mucin</fullName>
    </recommendedName>
</protein>
<name>A0A0A0C0B9_9CELL</name>
<reference evidence="2 3" key="1">
    <citation type="submission" date="2013-08" db="EMBL/GenBank/DDBJ databases">
        <title>Genome sequencing of Cellulomonas bogoriensis 69B4.</title>
        <authorList>
            <person name="Chen F."/>
            <person name="Li Y."/>
            <person name="Wang G."/>
        </authorList>
    </citation>
    <scope>NUCLEOTIDE SEQUENCE [LARGE SCALE GENOMIC DNA]</scope>
    <source>
        <strain evidence="2 3">69B4</strain>
    </source>
</reference>
<sequence>MTPHAPTLIRAATAAALALTLAGCTGAPDAGDLTQRLGAGVEEARSTVEQAQEAAGDAPAVQSAVATAREALAEARAALDDDADGDRLARARGSLDEAAQAVDRAAESAGSTAGAVLERLGDQIRRLSADLEDAAGQVR</sequence>